<evidence type="ECO:0000256" key="4">
    <source>
        <dbReference type="ARBA" id="ARBA00022827"/>
    </source>
</evidence>
<dbReference type="OrthoDB" id="9785276at2"/>
<dbReference type="Pfam" id="PF00732">
    <property type="entry name" value="GMC_oxred_N"/>
    <property type="match status" value="1"/>
</dbReference>
<dbReference type="RefSeq" id="WP_077119320.1">
    <property type="nucleotide sequence ID" value="NZ_LOKT01000006.1"/>
</dbReference>
<feature type="binding site" evidence="5">
    <location>
        <begin position="475"/>
        <end position="476"/>
    </location>
    <ligand>
        <name>FAD</name>
        <dbReference type="ChEBI" id="CHEBI:57692"/>
    </ligand>
</feature>
<keyword evidence="9" id="KW-1185">Reference proteome</keyword>
<reference evidence="8 9" key="1">
    <citation type="journal article" date="2016" name="Antonie Van Leeuwenhoek">
        <title>Nocardia donostiensis sp. nov., isolated from human respiratory specimens.</title>
        <authorList>
            <person name="Ercibengoa M."/>
            <person name="Bell M."/>
            <person name="Marimon J.M."/>
            <person name="Humrighouse B."/>
            <person name="Klenk H.P."/>
            <person name="Potter G."/>
            <person name="Perez-Trallero E."/>
        </authorList>
    </citation>
    <scope>NUCLEOTIDE SEQUENCE [LARGE SCALE GENOMIC DNA]</scope>
    <source>
        <strain evidence="8 9">X1655</strain>
    </source>
</reference>
<dbReference type="InterPro" id="IPR012132">
    <property type="entry name" value="GMC_OxRdtase"/>
</dbReference>
<feature type="binding site" evidence="5">
    <location>
        <position position="82"/>
    </location>
    <ligand>
        <name>FAD</name>
        <dbReference type="ChEBI" id="CHEBI:57692"/>
    </ligand>
</feature>
<dbReference type="SUPFAM" id="SSF54373">
    <property type="entry name" value="FAD-linked reductases, C-terminal domain"/>
    <property type="match status" value="1"/>
</dbReference>
<name>A0A1W0BC34_9NOCA</name>
<comment type="similarity">
    <text evidence="2">Belongs to the GMC oxidoreductase family.</text>
</comment>
<evidence type="ECO:0000259" key="6">
    <source>
        <dbReference type="Pfam" id="PF00732"/>
    </source>
</evidence>
<proteinExistence type="inferred from homology"/>
<comment type="caution">
    <text evidence="8">The sequence shown here is derived from an EMBL/GenBank/DDBJ whole genome shotgun (WGS) entry which is preliminary data.</text>
</comment>
<dbReference type="EMBL" id="MUMY01000017">
    <property type="protein sequence ID" value="ONM47094.1"/>
    <property type="molecule type" value="Genomic_DNA"/>
</dbReference>
<dbReference type="Gene3D" id="3.30.410.40">
    <property type="match status" value="1"/>
</dbReference>
<feature type="domain" description="Glucose-methanol-choline oxidoreductase N-terminal" evidence="6">
    <location>
        <begin position="2"/>
        <end position="301"/>
    </location>
</feature>
<keyword evidence="4 5" id="KW-0274">FAD</keyword>
<feature type="binding site" evidence="5">
    <location>
        <position position="227"/>
    </location>
    <ligand>
        <name>FAD</name>
        <dbReference type="ChEBI" id="CHEBI:57692"/>
    </ligand>
</feature>
<gene>
    <name evidence="8" type="ORF">B0T46_19105</name>
</gene>
<dbReference type="STRING" id="1538463.B0T36_11390"/>
<sequence>MVDTLVIGAGTAGCVVAARASADPRHTVRVVEAGPVWASAAQFPPQLRDATRLPLDDAAPWLWRYPVALTEERPGSIVRGRVAGGSGTINGCYFVRPPAADFTAWSQVAPGWSTDEVLPHFRELEHDYDYGDQPGHGNAGPVPVRRTTTPAPLTEQFLQACTAAGFTELADLNALPADSAASGAGLVPCNVGPVAGDGFRARVATAQSYLLPALSRPNLTVTGGTTVSTIRFRGGRAIGADCVRDGVPETVWADRVVVCAGAIESAALLLRSGIGPPEQLRALGIPVVQAAPVGRWCTDHPEIGIEYRHRAQLDRTVALESVLELGDIEIRPYTVAFAPDTRHLGIALMRPHASGTLRLRSADPLASPIIEYRYLANAVDRTRLHEAAEVAGRLLDRMGAEPVGDIPDRDAAGAEHADGWLLRLLGTSQHLSGTCRMGVSGDPRAVVDERCRVHGVPGLSVADLSIVPVPLGRGPQATTVMLAERAATFLRG</sequence>
<evidence type="ECO:0000256" key="2">
    <source>
        <dbReference type="ARBA" id="ARBA00010790"/>
    </source>
</evidence>
<protein>
    <submittedName>
        <fullName evidence="8">Mycofactocin system GMC family oxidoreductase MftG</fullName>
    </submittedName>
</protein>
<evidence type="ECO:0000256" key="5">
    <source>
        <dbReference type="PIRSR" id="PIRSR000137-2"/>
    </source>
</evidence>
<dbReference type="PIRSF" id="PIRSF000137">
    <property type="entry name" value="Alcohol_oxidase"/>
    <property type="match status" value="1"/>
</dbReference>
<dbReference type="GO" id="GO:0016614">
    <property type="term" value="F:oxidoreductase activity, acting on CH-OH group of donors"/>
    <property type="evidence" value="ECO:0007669"/>
    <property type="project" value="InterPro"/>
</dbReference>
<dbReference type="PANTHER" id="PTHR11552:SF147">
    <property type="entry name" value="CHOLINE DEHYDROGENASE, MITOCHONDRIAL"/>
    <property type="match status" value="1"/>
</dbReference>
<accession>A0A1W0BC34</accession>
<dbReference type="GO" id="GO:0050660">
    <property type="term" value="F:flavin adenine dinucleotide binding"/>
    <property type="evidence" value="ECO:0007669"/>
    <property type="project" value="InterPro"/>
</dbReference>
<evidence type="ECO:0000313" key="9">
    <source>
        <dbReference type="Proteomes" id="UP000188836"/>
    </source>
</evidence>
<evidence type="ECO:0000256" key="3">
    <source>
        <dbReference type="ARBA" id="ARBA00022630"/>
    </source>
</evidence>
<feature type="domain" description="Glucose-methanol-choline oxidoreductase C-terminal" evidence="7">
    <location>
        <begin position="351"/>
        <end position="483"/>
    </location>
</feature>
<dbReference type="Gene3D" id="3.50.50.60">
    <property type="entry name" value="FAD/NAD(P)-binding domain"/>
    <property type="match status" value="1"/>
</dbReference>
<dbReference type="NCBIfam" id="TIGR03970">
    <property type="entry name" value="Rv0697"/>
    <property type="match status" value="1"/>
</dbReference>
<dbReference type="PANTHER" id="PTHR11552">
    <property type="entry name" value="GLUCOSE-METHANOL-CHOLINE GMC OXIDOREDUCTASE"/>
    <property type="match status" value="1"/>
</dbReference>
<dbReference type="AlphaFoldDB" id="A0A1W0BC34"/>
<evidence type="ECO:0000256" key="1">
    <source>
        <dbReference type="ARBA" id="ARBA00001974"/>
    </source>
</evidence>
<dbReference type="InterPro" id="IPR007867">
    <property type="entry name" value="GMC_OxRtase_C"/>
</dbReference>
<dbReference type="InterPro" id="IPR036188">
    <property type="entry name" value="FAD/NAD-bd_sf"/>
</dbReference>
<dbReference type="Pfam" id="PF05199">
    <property type="entry name" value="GMC_oxred_C"/>
    <property type="match status" value="1"/>
</dbReference>
<comment type="cofactor">
    <cofactor evidence="1 5">
        <name>FAD</name>
        <dbReference type="ChEBI" id="CHEBI:57692"/>
    </cofactor>
</comment>
<keyword evidence="3" id="KW-0285">Flavoprotein</keyword>
<dbReference type="SUPFAM" id="SSF51905">
    <property type="entry name" value="FAD/NAD(P)-binding domain"/>
    <property type="match status" value="1"/>
</dbReference>
<dbReference type="InterPro" id="IPR000172">
    <property type="entry name" value="GMC_OxRdtase_N"/>
</dbReference>
<evidence type="ECO:0000313" key="8">
    <source>
        <dbReference type="EMBL" id="ONM47094.1"/>
    </source>
</evidence>
<evidence type="ECO:0000259" key="7">
    <source>
        <dbReference type="Pfam" id="PF05199"/>
    </source>
</evidence>
<organism evidence="8 9">
    <name type="scientific">Nocardia donostiensis</name>
    <dbReference type="NCBI Taxonomy" id="1538463"/>
    <lineage>
        <taxon>Bacteria</taxon>
        <taxon>Bacillati</taxon>
        <taxon>Actinomycetota</taxon>
        <taxon>Actinomycetes</taxon>
        <taxon>Mycobacteriales</taxon>
        <taxon>Nocardiaceae</taxon>
        <taxon>Nocardia</taxon>
    </lineage>
</organism>
<dbReference type="Proteomes" id="UP000188836">
    <property type="component" value="Unassembled WGS sequence"/>
</dbReference>
<dbReference type="InterPro" id="IPR023978">
    <property type="entry name" value="GMC_oxidoreductase_bact"/>
</dbReference>